<name>A0A1I3BKQ4_9PLAN</name>
<evidence type="ECO:0000313" key="1">
    <source>
        <dbReference type="EMBL" id="SFH62331.1"/>
    </source>
</evidence>
<reference evidence="2" key="1">
    <citation type="submission" date="2016-10" db="EMBL/GenBank/DDBJ databases">
        <authorList>
            <person name="Varghese N."/>
            <person name="Submissions S."/>
        </authorList>
    </citation>
    <scope>NUCLEOTIDE SEQUENCE [LARGE SCALE GENOMIC DNA]</scope>
    <source>
        <strain evidence="2">DSM 26348</strain>
    </source>
</reference>
<dbReference type="AlphaFoldDB" id="A0A1I3BKQ4"/>
<sequence length="127" mass="14597">MIDADEDHATLSLSGSENGFEVFVEIWPDSITIFAAGAHRHFETDCSTVPEIVSEAISMIHDLLGPGTRVIEYLAGGHPYRWKIEFLNSGNWVTVDRTRLFFYRYFSIRSRRVLSNSVLPMREREMN</sequence>
<accession>A0A1I3BKQ4</accession>
<keyword evidence="2" id="KW-1185">Reference proteome</keyword>
<proteinExistence type="predicted"/>
<protein>
    <submittedName>
        <fullName evidence="1">Uncharacterized protein</fullName>
    </submittedName>
</protein>
<dbReference type="Proteomes" id="UP000199518">
    <property type="component" value="Unassembled WGS sequence"/>
</dbReference>
<evidence type="ECO:0000313" key="2">
    <source>
        <dbReference type="Proteomes" id="UP000199518"/>
    </source>
</evidence>
<dbReference type="EMBL" id="FOQD01000001">
    <property type="protein sequence ID" value="SFH62331.1"/>
    <property type="molecule type" value="Genomic_DNA"/>
</dbReference>
<gene>
    <name evidence="1" type="ORF">SAMN05421753_101485</name>
</gene>
<organism evidence="1 2">
    <name type="scientific">Planctomicrobium piriforme</name>
    <dbReference type="NCBI Taxonomy" id="1576369"/>
    <lineage>
        <taxon>Bacteria</taxon>
        <taxon>Pseudomonadati</taxon>
        <taxon>Planctomycetota</taxon>
        <taxon>Planctomycetia</taxon>
        <taxon>Planctomycetales</taxon>
        <taxon>Planctomycetaceae</taxon>
        <taxon>Planctomicrobium</taxon>
    </lineage>
</organism>